<name>A0ABN1Y944_9PSEU</name>
<dbReference type="RefSeq" id="WP_344028956.1">
    <property type="nucleotide sequence ID" value="NZ_BAAAJK010000053.1"/>
</dbReference>
<proteinExistence type="predicted"/>
<evidence type="ECO:0000313" key="2">
    <source>
        <dbReference type="EMBL" id="GAA1401362.1"/>
    </source>
</evidence>
<dbReference type="Proteomes" id="UP001501414">
    <property type="component" value="Unassembled WGS sequence"/>
</dbReference>
<feature type="region of interest" description="Disordered" evidence="1">
    <location>
        <begin position="59"/>
        <end position="131"/>
    </location>
</feature>
<sequence>MTGIAEQSAALRRLVEHLDDTAGALVAVRRALAAAWDDPAGREWTDRLDLVRRATDRLAADATAERQRLDGCSEQPEPGQPEPGQPEPGQPETGPAGPTAPPLPGITGTRTTDRRGVVAPLLPPLGPDPGR</sequence>
<reference evidence="2 3" key="1">
    <citation type="journal article" date="2019" name="Int. J. Syst. Evol. Microbiol.">
        <title>The Global Catalogue of Microorganisms (GCM) 10K type strain sequencing project: providing services to taxonomists for standard genome sequencing and annotation.</title>
        <authorList>
            <consortium name="The Broad Institute Genomics Platform"/>
            <consortium name="The Broad Institute Genome Sequencing Center for Infectious Disease"/>
            <person name="Wu L."/>
            <person name="Ma J."/>
        </authorList>
    </citation>
    <scope>NUCLEOTIDE SEQUENCE [LARGE SCALE GENOMIC DNA]</scope>
    <source>
        <strain evidence="2 3">JCM 11896</strain>
    </source>
</reference>
<organism evidence="2 3">
    <name type="scientific">Pseudonocardia kongjuensis</name>
    <dbReference type="NCBI Taxonomy" id="102227"/>
    <lineage>
        <taxon>Bacteria</taxon>
        <taxon>Bacillati</taxon>
        <taxon>Actinomycetota</taxon>
        <taxon>Actinomycetes</taxon>
        <taxon>Pseudonocardiales</taxon>
        <taxon>Pseudonocardiaceae</taxon>
        <taxon>Pseudonocardia</taxon>
    </lineage>
</organism>
<dbReference type="EMBL" id="BAAAJK010000053">
    <property type="protein sequence ID" value="GAA1401362.1"/>
    <property type="molecule type" value="Genomic_DNA"/>
</dbReference>
<evidence type="ECO:0000313" key="3">
    <source>
        <dbReference type="Proteomes" id="UP001501414"/>
    </source>
</evidence>
<gene>
    <name evidence="2" type="ORF">GCM10009613_59550</name>
</gene>
<evidence type="ECO:0000256" key="1">
    <source>
        <dbReference type="SAM" id="MobiDB-lite"/>
    </source>
</evidence>
<feature type="compositionally biased region" description="Pro residues" evidence="1">
    <location>
        <begin position="78"/>
        <end position="89"/>
    </location>
</feature>
<protein>
    <submittedName>
        <fullName evidence="2">Uncharacterized protein</fullName>
    </submittedName>
</protein>
<feature type="compositionally biased region" description="Basic and acidic residues" evidence="1">
    <location>
        <begin position="59"/>
        <end position="71"/>
    </location>
</feature>
<accession>A0ABN1Y944</accession>
<comment type="caution">
    <text evidence="2">The sequence shown here is derived from an EMBL/GenBank/DDBJ whole genome shotgun (WGS) entry which is preliminary data.</text>
</comment>
<keyword evidence="3" id="KW-1185">Reference proteome</keyword>
<feature type="compositionally biased region" description="Pro residues" evidence="1">
    <location>
        <begin position="121"/>
        <end position="131"/>
    </location>
</feature>